<keyword evidence="2" id="KW-1185">Reference proteome</keyword>
<dbReference type="Proteomes" id="UP000528457">
    <property type="component" value="Unassembled WGS sequence"/>
</dbReference>
<proteinExistence type="predicted"/>
<dbReference type="InterPro" id="IPR036890">
    <property type="entry name" value="HATPase_C_sf"/>
</dbReference>
<accession>A0A7X0JST4</accession>
<dbReference type="InParanoid" id="A0A7X0JST4"/>
<dbReference type="RefSeq" id="WP_166849603.1">
    <property type="nucleotide sequence ID" value="NZ_JAAONY010000001.1"/>
</dbReference>
<sequence length="712" mass="81616">MSDTNALMNLSGAMDLIKKSSNPLTPIFEAITNSLESLTQRASDDDYSITVMLFYKKLTTDERQIEQISFSDNGSGFNEENYRRFREFFDKSKGFHNRGTGRLQYLHAFDQIVVDSVYEENGEKLNRKLLCNNSNFIAEESCGGVSDGAGIKTTVYLKQFRGNESDANYYAGLSIDDLITSIKRHFILRFYLDSQKEELKVPTITVKYVVAGEEESERVILPDNIPQPEKTGSISVPYHKILDANANRAEWQTLSDKSETIHWAHFSIPEEESIRNGIFLCSKDVPVQSVKFDEIGKDDSFDGKRYITAFYGELLDNPDSVNHSVDRFTLPNRKEKEQLFNSKDLFFDVSSEYLFIESIEDEVYKSIPGIYRGIIDSQEKHQENVAAIAKAHGIPLDVAFSAKIKLNDDEKTITKKLYKAQSEKLADKGYKAKKIHDTLNQLNPTEEGYQDDLRSKVTELSDLVDSQNKEELSKYVIRREMVKDVLKKILDQELIYQKTPVPKGKSKDKEGLIHDLIFKRKKQNQLNDLWILDEEFLHFEGCSDVDLDQIALPDGRLLLNEVDPELKSTFGVSLKKRPDIYLFASEGKCLIIEFKSPNVEITDHINQMTKYCTLIANYGVVKTTKFYCYLVGEKFNPHINLDGDYYETVNGDWVRDEKRIMSISNHREPIAFQRLELVQLSSIHERAHRRNMSFAEQLGLPELLAGLDPLGE</sequence>
<protein>
    <recommendedName>
        <fullName evidence="3">Histidine kinase/DNA gyrase B/HSP90-like ATPase</fullName>
    </recommendedName>
</protein>
<organism evidence="1 2">
    <name type="scientific">Pseudoteredinibacter isoporae</name>
    <dbReference type="NCBI Taxonomy" id="570281"/>
    <lineage>
        <taxon>Bacteria</taxon>
        <taxon>Pseudomonadati</taxon>
        <taxon>Pseudomonadota</taxon>
        <taxon>Gammaproteobacteria</taxon>
        <taxon>Cellvibrionales</taxon>
        <taxon>Cellvibrionaceae</taxon>
        <taxon>Pseudoteredinibacter</taxon>
    </lineage>
</organism>
<comment type="caution">
    <text evidence="1">The sequence shown here is derived from an EMBL/GenBank/DDBJ whole genome shotgun (WGS) entry which is preliminary data.</text>
</comment>
<evidence type="ECO:0000313" key="1">
    <source>
        <dbReference type="EMBL" id="MBB6521048.1"/>
    </source>
</evidence>
<dbReference type="AlphaFoldDB" id="A0A7X0JST4"/>
<gene>
    <name evidence="1" type="ORF">HNR48_001326</name>
</gene>
<name>A0A7X0JST4_9GAMM</name>
<evidence type="ECO:0000313" key="2">
    <source>
        <dbReference type="Proteomes" id="UP000528457"/>
    </source>
</evidence>
<dbReference type="EMBL" id="JACHHT010000001">
    <property type="protein sequence ID" value="MBB6521048.1"/>
    <property type="molecule type" value="Genomic_DNA"/>
</dbReference>
<reference evidence="1 2" key="1">
    <citation type="submission" date="2020-08" db="EMBL/GenBank/DDBJ databases">
        <title>Genomic Encyclopedia of Type Strains, Phase IV (KMG-IV): sequencing the most valuable type-strain genomes for metagenomic binning, comparative biology and taxonomic classification.</title>
        <authorList>
            <person name="Goeker M."/>
        </authorList>
    </citation>
    <scope>NUCLEOTIDE SEQUENCE [LARGE SCALE GENOMIC DNA]</scope>
    <source>
        <strain evidence="1 2">DSM 22368</strain>
    </source>
</reference>
<dbReference type="SUPFAM" id="SSF55874">
    <property type="entry name" value="ATPase domain of HSP90 chaperone/DNA topoisomerase II/histidine kinase"/>
    <property type="match status" value="1"/>
</dbReference>
<evidence type="ECO:0008006" key="3">
    <source>
        <dbReference type="Google" id="ProtNLM"/>
    </source>
</evidence>